<dbReference type="InterPro" id="IPR005467">
    <property type="entry name" value="His_kinase_dom"/>
</dbReference>
<dbReference type="InterPro" id="IPR036097">
    <property type="entry name" value="HisK_dim/P_sf"/>
</dbReference>
<dbReference type="Gene3D" id="1.10.287.130">
    <property type="match status" value="1"/>
</dbReference>
<dbReference type="PANTHER" id="PTHR45528">
    <property type="entry name" value="SENSOR HISTIDINE KINASE CPXA"/>
    <property type="match status" value="1"/>
</dbReference>
<keyword evidence="15" id="KW-1185">Reference proteome</keyword>
<dbReference type="GO" id="GO:0016301">
    <property type="term" value="F:kinase activity"/>
    <property type="evidence" value="ECO:0007669"/>
    <property type="project" value="UniProtKB-KW"/>
</dbReference>
<evidence type="ECO:0000313" key="15">
    <source>
        <dbReference type="Proteomes" id="UP001600941"/>
    </source>
</evidence>
<dbReference type="Proteomes" id="UP001600941">
    <property type="component" value="Unassembled WGS sequence"/>
</dbReference>
<comment type="subcellular location">
    <subcellularLocation>
        <location evidence="2">Membrane</location>
        <topology evidence="2">Multi-pass membrane protein</topology>
    </subcellularLocation>
</comment>
<dbReference type="SMART" id="SM00304">
    <property type="entry name" value="HAMP"/>
    <property type="match status" value="1"/>
</dbReference>
<dbReference type="PANTHER" id="PTHR45528:SF8">
    <property type="entry name" value="HISTIDINE KINASE"/>
    <property type="match status" value="1"/>
</dbReference>
<dbReference type="Pfam" id="PF00672">
    <property type="entry name" value="HAMP"/>
    <property type="match status" value="1"/>
</dbReference>
<dbReference type="RefSeq" id="WP_227210484.1">
    <property type="nucleotide sequence ID" value="NZ_BAABZQ010000001.1"/>
</dbReference>
<dbReference type="CDD" id="cd06225">
    <property type="entry name" value="HAMP"/>
    <property type="match status" value="1"/>
</dbReference>
<evidence type="ECO:0000256" key="7">
    <source>
        <dbReference type="ARBA" id="ARBA00022777"/>
    </source>
</evidence>
<evidence type="ECO:0000256" key="6">
    <source>
        <dbReference type="ARBA" id="ARBA00022692"/>
    </source>
</evidence>
<dbReference type="PROSITE" id="PS50885">
    <property type="entry name" value="HAMP"/>
    <property type="match status" value="1"/>
</dbReference>
<gene>
    <name evidence="14" type="ORF">K340107D12_29470</name>
</gene>
<dbReference type="InterPro" id="IPR050398">
    <property type="entry name" value="HssS/ArlS-like"/>
</dbReference>
<keyword evidence="6 11" id="KW-0812">Transmembrane</keyword>
<reference evidence="14 15" key="1">
    <citation type="submission" date="2024-04" db="EMBL/GenBank/DDBJ databases">
        <title>Defined microbial consortia suppress multidrug-resistant proinflammatory Enterobacteriaceae via ecological control.</title>
        <authorList>
            <person name="Furuichi M."/>
            <person name="Kawaguchi T."/>
            <person name="Pust M."/>
            <person name="Yasuma K."/>
            <person name="Plichta D."/>
            <person name="Hasegawa N."/>
            <person name="Ohya T."/>
            <person name="Bhattarai S."/>
            <person name="Sasajima S."/>
            <person name="Aoto Y."/>
            <person name="Tuganbaev T."/>
            <person name="Yaginuma M."/>
            <person name="Ueda M."/>
            <person name="Okahashi N."/>
            <person name="Amafuji K."/>
            <person name="Kiridooshi Y."/>
            <person name="Sugita K."/>
            <person name="Strazar M."/>
            <person name="Skelly A."/>
            <person name="Suda W."/>
            <person name="Hattori M."/>
            <person name="Nakamoto N."/>
            <person name="Caballero S."/>
            <person name="Norman J."/>
            <person name="Olle B."/>
            <person name="Tanoue T."/>
            <person name="Arita M."/>
            <person name="Bucci V."/>
            <person name="Atarashi K."/>
            <person name="Xavier R."/>
            <person name="Honda K."/>
        </authorList>
    </citation>
    <scope>NUCLEOTIDE SEQUENCE [LARGE SCALE GENOMIC DNA]</scope>
    <source>
        <strain evidence="15">k34-0107-D12</strain>
    </source>
</reference>
<dbReference type="SMART" id="SM00387">
    <property type="entry name" value="HATPase_c"/>
    <property type="match status" value="1"/>
</dbReference>
<comment type="caution">
    <text evidence="14">The sequence shown here is derived from an EMBL/GenBank/DDBJ whole genome shotgun (WGS) entry which is preliminary data.</text>
</comment>
<keyword evidence="10 11" id="KW-0472">Membrane</keyword>
<proteinExistence type="predicted"/>
<evidence type="ECO:0000259" key="13">
    <source>
        <dbReference type="PROSITE" id="PS50885"/>
    </source>
</evidence>
<evidence type="ECO:0000256" key="8">
    <source>
        <dbReference type="ARBA" id="ARBA00022989"/>
    </source>
</evidence>
<dbReference type="InterPro" id="IPR036890">
    <property type="entry name" value="HATPase_C_sf"/>
</dbReference>
<evidence type="ECO:0000259" key="12">
    <source>
        <dbReference type="PROSITE" id="PS50109"/>
    </source>
</evidence>
<feature type="transmembrane region" description="Helical" evidence="11">
    <location>
        <begin position="96"/>
        <end position="121"/>
    </location>
</feature>
<feature type="domain" description="Histidine kinase" evidence="12">
    <location>
        <begin position="190"/>
        <end position="400"/>
    </location>
</feature>
<dbReference type="EMBL" id="BAABZQ010000001">
    <property type="protein sequence ID" value="GAA6500131.1"/>
    <property type="molecule type" value="Genomic_DNA"/>
</dbReference>
<feature type="transmembrane region" description="Helical" evidence="11">
    <location>
        <begin position="16"/>
        <end position="40"/>
    </location>
</feature>
<dbReference type="SUPFAM" id="SSF55874">
    <property type="entry name" value="ATPase domain of HSP90 chaperone/DNA topoisomerase II/histidine kinase"/>
    <property type="match status" value="1"/>
</dbReference>
<keyword evidence="9" id="KW-0902">Two-component regulatory system</keyword>
<organism evidence="14 15">
    <name type="scientific">Blautia parvula</name>
    <dbReference type="NCBI Taxonomy" id="2877527"/>
    <lineage>
        <taxon>Bacteria</taxon>
        <taxon>Bacillati</taxon>
        <taxon>Bacillota</taxon>
        <taxon>Clostridia</taxon>
        <taxon>Lachnospirales</taxon>
        <taxon>Lachnospiraceae</taxon>
        <taxon>Blautia</taxon>
    </lineage>
</organism>
<dbReference type="Gene3D" id="3.30.565.10">
    <property type="entry name" value="Histidine kinase-like ATPase, C-terminal domain"/>
    <property type="match status" value="1"/>
</dbReference>
<keyword evidence="4" id="KW-0597">Phosphoprotein</keyword>
<dbReference type="SUPFAM" id="SSF158472">
    <property type="entry name" value="HAMP domain-like"/>
    <property type="match status" value="1"/>
</dbReference>
<accession>A0ABQ0BUC4</accession>
<evidence type="ECO:0000256" key="3">
    <source>
        <dbReference type="ARBA" id="ARBA00012438"/>
    </source>
</evidence>
<dbReference type="SUPFAM" id="SSF47384">
    <property type="entry name" value="Homodimeric domain of signal transducing histidine kinase"/>
    <property type="match status" value="1"/>
</dbReference>
<dbReference type="CDD" id="cd00082">
    <property type="entry name" value="HisKA"/>
    <property type="match status" value="1"/>
</dbReference>
<evidence type="ECO:0000256" key="2">
    <source>
        <dbReference type="ARBA" id="ARBA00004141"/>
    </source>
</evidence>
<dbReference type="InterPro" id="IPR003660">
    <property type="entry name" value="HAMP_dom"/>
</dbReference>
<evidence type="ECO:0000256" key="11">
    <source>
        <dbReference type="SAM" id="Phobius"/>
    </source>
</evidence>
<keyword evidence="8 11" id="KW-1133">Transmembrane helix</keyword>
<name>A0ABQ0BUC4_9FIRM</name>
<dbReference type="Gene3D" id="6.10.340.10">
    <property type="match status" value="1"/>
</dbReference>
<dbReference type="InterPro" id="IPR003594">
    <property type="entry name" value="HATPase_dom"/>
</dbReference>
<evidence type="ECO:0000256" key="9">
    <source>
        <dbReference type="ARBA" id="ARBA00023012"/>
    </source>
</evidence>
<evidence type="ECO:0000256" key="10">
    <source>
        <dbReference type="ARBA" id="ARBA00023136"/>
    </source>
</evidence>
<evidence type="ECO:0000256" key="1">
    <source>
        <dbReference type="ARBA" id="ARBA00000085"/>
    </source>
</evidence>
<dbReference type="EC" id="2.7.13.3" evidence="3"/>
<sequence length="400" mass="45645">MEKLNGMIQKMSLKKALLSISAVSIILVAALSVMTIFLLLNLNQKILNTRSITIRNSDIQYEAGEKEEGDSLQYIVKPDQYVYGKLTAENQLRYNVITFLMAALPVLYVAIGSLAVAVFYYQVKLRVPIETLKRGISHIADQNLDFELHYHAEDELGKLCSTFESMRKELYKNNQRMWEAMQDRKALTASVSHDLRTPITVIKGYLDYLSKTMLREQLTDEVLEMTLHNMMQSTERLERYVSCIHDIEKIEEIEIEKSSVCMKELVSCLEKDFLLMAEQRNITFVLDNKAKQEVIYTDKNMLFKVLENLFNNALRFTRDRILLTITEHEDAIAFVMEDNGNGFSQDELEHAASLFYTSNGNADHFGLGLSICKILCGKLGGSLHLKNSPDGASVIIKIKK</sequence>
<evidence type="ECO:0000256" key="5">
    <source>
        <dbReference type="ARBA" id="ARBA00022679"/>
    </source>
</evidence>
<evidence type="ECO:0000313" key="14">
    <source>
        <dbReference type="EMBL" id="GAA6500131.1"/>
    </source>
</evidence>
<dbReference type="SMART" id="SM00388">
    <property type="entry name" value="HisKA"/>
    <property type="match status" value="1"/>
</dbReference>
<feature type="domain" description="HAMP" evidence="13">
    <location>
        <begin position="128"/>
        <end position="175"/>
    </location>
</feature>
<protein>
    <recommendedName>
        <fullName evidence="3">histidine kinase</fullName>
        <ecNumber evidence="3">2.7.13.3</ecNumber>
    </recommendedName>
</protein>
<dbReference type="Pfam" id="PF00512">
    <property type="entry name" value="HisKA"/>
    <property type="match status" value="1"/>
</dbReference>
<comment type="catalytic activity">
    <reaction evidence="1">
        <text>ATP + protein L-histidine = ADP + protein N-phospho-L-histidine.</text>
        <dbReference type="EC" id="2.7.13.3"/>
    </reaction>
</comment>
<evidence type="ECO:0000256" key="4">
    <source>
        <dbReference type="ARBA" id="ARBA00022553"/>
    </source>
</evidence>
<dbReference type="InterPro" id="IPR003661">
    <property type="entry name" value="HisK_dim/P_dom"/>
</dbReference>
<keyword evidence="5" id="KW-0808">Transferase</keyword>
<dbReference type="PROSITE" id="PS50109">
    <property type="entry name" value="HIS_KIN"/>
    <property type="match status" value="1"/>
</dbReference>
<keyword evidence="7 14" id="KW-0418">Kinase</keyword>
<dbReference type="Pfam" id="PF02518">
    <property type="entry name" value="HATPase_c"/>
    <property type="match status" value="1"/>
</dbReference>